<dbReference type="EC" id="1.-.-.-" evidence="6"/>
<dbReference type="Gene3D" id="3.30.9.10">
    <property type="entry name" value="D-Amino Acid Oxidase, subunit A, domain 2"/>
    <property type="match status" value="1"/>
</dbReference>
<dbReference type="EMBL" id="JBHEZZ010000026">
    <property type="protein sequence ID" value="MFC1406080.1"/>
    <property type="molecule type" value="Genomic_DNA"/>
</dbReference>
<proteinExistence type="predicted"/>
<reference evidence="6 7" key="1">
    <citation type="submission" date="2024-09" db="EMBL/GenBank/DDBJ databases">
        <authorList>
            <person name="Lee S.D."/>
        </authorList>
    </citation>
    <scope>NUCLEOTIDE SEQUENCE [LARGE SCALE GENOMIC DNA]</scope>
    <source>
        <strain evidence="6 7">N1-5</strain>
    </source>
</reference>
<keyword evidence="4 6" id="KW-0560">Oxidoreductase</keyword>
<dbReference type="GO" id="GO:0016491">
    <property type="term" value="F:oxidoreductase activity"/>
    <property type="evidence" value="ECO:0007669"/>
    <property type="project" value="UniProtKB-KW"/>
</dbReference>
<evidence type="ECO:0000256" key="4">
    <source>
        <dbReference type="ARBA" id="ARBA00023002"/>
    </source>
</evidence>
<feature type="domain" description="FAD dependent oxidoreductase" evidence="5">
    <location>
        <begin position="10"/>
        <end position="348"/>
    </location>
</feature>
<dbReference type="PANTHER" id="PTHR10961">
    <property type="entry name" value="PEROXISOMAL SARCOSINE OXIDASE"/>
    <property type="match status" value="1"/>
</dbReference>
<sequence length="357" mass="36633">MTAGAGRPAVIVVGAGIIGAATAQQLTARGAATVIVDRADAPARGATGSSGGMVRAFDPDPTVAALASASLRIYADGSQWADGSSPLRRVGAVTIADSAAAPVLRAAARRLGLGAAAVSSAEELLGVRTAGGVGLVEPDAGWIDPVRATRDWLGRACRAGATARFGHAVVRVTTEQGRPGVELDDGTALTADAVVLALGAWAAQPVPGLREPTVLRTRSIQISTVRRGQEAGRAGHASFVDLRTGAYGRPIDEESSLIGLPHEVWDVDPADRHRPSVPHTTRTREAVAVNLPWAGQAPLLTTVRSYDGYTSSTEVLRPTGNSGVWSVRGWSGGGVKVAPAVGRLVAERVLSQVRTPS</sequence>
<dbReference type="Pfam" id="PF01266">
    <property type="entry name" value="DAO"/>
    <property type="match status" value="1"/>
</dbReference>
<comment type="cofactor">
    <cofactor evidence="1">
        <name>FAD</name>
        <dbReference type="ChEBI" id="CHEBI:57692"/>
    </cofactor>
</comment>
<accession>A0ABV6UX86</accession>
<evidence type="ECO:0000259" key="5">
    <source>
        <dbReference type="Pfam" id="PF01266"/>
    </source>
</evidence>
<dbReference type="InterPro" id="IPR045170">
    <property type="entry name" value="MTOX"/>
</dbReference>
<dbReference type="PANTHER" id="PTHR10961:SF46">
    <property type="entry name" value="PEROXISOMAL SARCOSINE OXIDASE"/>
    <property type="match status" value="1"/>
</dbReference>
<dbReference type="Proteomes" id="UP001592528">
    <property type="component" value="Unassembled WGS sequence"/>
</dbReference>
<protein>
    <submittedName>
        <fullName evidence="6">FAD-dependent oxidoreductase</fullName>
        <ecNumber evidence="6">1.-.-.-</ecNumber>
    </submittedName>
</protein>
<organism evidence="6 7">
    <name type="scientific">Streptacidiphilus cavernicola</name>
    <dbReference type="NCBI Taxonomy" id="3342716"/>
    <lineage>
        <taxon>Bacteria</taxon>
        <taxon>Bacillati</taxon>
        <taxon>Actinomycetota</taxon>
        <taxon>Actinomycetes</taxon>
        <taxon>Kitasatosporales</taxon>
        <taxon>Streptomycetaceae</taxon>
        <taxon>Streptacidiphilus</taxon>
    </lineage>
</organism>
<comment type="caution">
    <text evidence="6">The sequence shown here is derived from an EMBL/GenBank/DDBJ whole genome shotgun (WGS) entry which is preliminary data.</text>
</comment>
<evidence type="ECO:0000256" key="3">
    <source>
        <dbReference type="ARBA" id="ARBA00022827"/>
    </source>
</evidence>
<keyword evidence="7" id="KW-1185">Reference proteome</keyword>
<evidence type="ECO:0000256" key="1">
    <source>
        <dbReference type="ARBA" id="ARBA00001974"/>
    </source>
</evidence>
<evidence type="ECO:0000313" key="6">
    <source>
        <dbReference type="EMBL" id="MFC1406080.1"/>
    </source>
</evidence>
<dbReference type="RefSeq" id="WP_030262907.1">
    <property type="nucleotide sequence ID" value="NZ_JBHEZZ010000026.1"/>
</dbReference>
<dbReference type="Gene3D" id="3.50.50.60">
    <property type="entry name" value="FAD/NAD(P)-binding domain"/>
    <property type="match status" value="1"/>
</dbReference>
<keyword evidence="3" id="KW-0274">FAD</keyword>
<keyword evidence="2" id="KW-0285">Flavoprotein</keyword>
<name>A0ABV6UX86_9ACTN</name>
<dbReference type="SUPFAM" id="SSF51905">
    <property type="entry name" value="FAD/NAD(P)-binding domain"/>
    <property type="match status" value="1"/>
</dbReference>
<dbReference type="InterPro" id="IPR036188">
    <property type="entry name" value="FAD/NAD-bd_sf"/>
</dbReference>
<evidence type="ECO:0000256" key="2">
    <source>
        <dbReference type="ARBA" id="ARBA00022630"/>
    </source>
</evidence>
<evidence type="ECO:0000313" key="7">
    <source>
        <dbReference type="Proteomes" id="UP001592528"/>
    </source>
</evidence>
<gene>
    <name evidence="6" type="ORF">ACEZDJ_32780</name>
</gene>
<dbReference type="InterPro" id="IPR006076">
    <property type="entry name" value="FAD-dep_OxRdtase"/>
</dbReference>